<organism evidence="1 2">
    <name type="scientific">Brachionus plicatilis</name>
    <name type="common">Marine rotifer</name>
    <name type="synonym">Brachionus muelleri</name>
    <dbReference type="NCBI Taxonomy" id="10195"/>
    <lineage>
        <taxon>Eukaryota</taxon>
        <taxon>Metazoa</taxon>
        <taxon>Spiralia</taxon>
        <taxon>Gnathifera</taxon>
        <taxon>Rotifera</taxon>
        <taxon>Eurotatoria</taxon>
        <taxon>Monogononta</taxon>
        <taxon>Pseudotrocha</taxon>
        <taxon>Ploima</taxon>
        <taxon>Brachionidae</taxon>
        <taxon>Brachionus</taxon>
    </lineage>
</organism>
<reference evidence="1 2" key="1">
    <citation type="journal article" date="2018" name="Sci. Rep.">
        <title>Genomic signatures of local adaptation to the degree of environmental predictability in rotifers.</title>
        <authorList>
            <person name="Franch-Gras L."/>
            <person name="Hahn C."/>
            <person name="Garcia-Roger E.M."/>
            <person name="Carmona M.J."/>
            <person name="Serra M."/>
            <person name="Gomez A."/>
        </authorList>
    </citation>
    <scope>NUCLEOTIDE SEQUENCE [LARGE SCALE GENOMIC DNA]</scope>
    <source>
        <strain evidence="1">HYR1</strain>
    </source>
</reference>
<dbReference type="AlphaFoldDB" id="A0A3M7PDS2"/>
<evidence type="ECO:0000313" key="1">
    <source>
        <dbReference type="EMBL" id="RMZ97202.1"/>
    </source>
</evidence>
<dbReference type="Proteomes" id="UP000276133">
    <property type="component" value="Unassembled WGS sequence"/>
</dbReference>
<protein>
    <submittedName>
        <fullName evidence="1">Uncharacterized protein</fullName>
    </submittedName>
</protein>
<keyword evidence="2" id="KW-1185">Reference proteome</keyword>
<proteinExistence type="predicted"/>
<accession>A0A3M7PDS2</accession>
<comment type="caution">
    <text evidence="1">The sequence shown here is derived from an EMBL/GenBank/DDBJ whole genome shotgun (WGS) entry which is preliminary data.</text>
</comment>
<sequence>MLMKELILDTDIQIDEISIAQTQFNRVRDSIMEVEMPLHLHFKSIHSLNLLMSVSKEIEEHGELIEALYCLKN</sequence>
<name>A0A3M7PDS2_BRAPC</name>
<dbReference type="EMBL" id="REGN01011550">
    <property type="protein sequence ID" value="RMZ97202.1"/>
    <property type="molecule type" value="Genomic_DNA"/>
</dbReference>
<evidence type="ECO:0000313" key="2">
    <source>
        <dbReference type="Proteomes" id="UP000276133"/>
    </source>
</evidence>
<gene>
    <name evidence="1" type="ORF">BpHYR1_053330</name>
</gene>